<evidence type="ECO:0000259" key="3">
    <source>
        <dbReference type="Pfam" id="PF01048"/>
    </source>
</evidence>
<feature type="domain" description="GPI inositol-deacylase winged helix" evidence="4">
    <location>
        <begin position="605"/>
        <end position="679"/>
    </location>
</feature>
<dbReference type="GeneID" id="93583034"/>
<dbReference type="InterPro" id="IPR036770">
    <property type="entry name" value="Ankyrin_rpt-contain_sf"/>
</dbReference>
<dbReference type="InterPro" id="IPR000845">
    <property type="entry name" value="Nucleoside_phosphorylase_d"/>
</dbReference>
<evidence type="ECO:0000313" key="7">
    <source>
        <dbReference type="Proteomes" id="UP000283090"/>
    </source>
</evidence>
<feature type="repeat" description="ANK" evidence="2">
    <location>
        <begin position="864"/>
        <end position="896"/>
    </location>
</feature>
<sequence length="1039" mass="115139">MSTRPKTREEYAVGWICALPKEQTAAISMLDERHPDLPKSPNDANTYTLGSVGPHNIVITCLPLKCYGTNQAARATAQMLSTFPSVKIVLMVGIGAGIPSKVKLGDVVISTEWTQWDFGKSNKDGTFEHIDKRCYPPTELSSAMSKLRTDYEMHGTKIPQYLNDLKASYPHLSLQYTSIGNPEDTQVHYGLIASGNQVVKDAKVRDAINKRLNDRVLCVEMEAAGLVGPAVVIRGICDYADSEKNDDWQEYAAAVAAACAKEFLKCIQLSTVGEIKAGKEDFKRAIDEIAILRRNLAGEEDRKVLGWITPIDDSSQHNDILNRRQPGTGEWLLNSPEYQNWLNTAKDILFCPGIPGAGKTILTSAVIDHLIDRYSYNPTIGIAYIYFNFKGSAHLRVDDLLLNLLKQLARTQTSLPKCVKELYDRHKDSRPSRGDIVKTLHAVAAAYSRVFIAVDALDEYRERSAFLEELFKIHQNSNLNIFATSRHIPEIREKFRGISIECEIRASDEDVRAYLDGRISQLGTRVVKNNKEMIKNEISKVVQGMFLLAHLHFEAIKSAMTLKAITKVLKGFATAGRTSNSAYDSTYRVIVERIKENDDKTSVDIAFQVLSWITCASRPLTKAELQHAIAVEPDEPEIDKENISEIEDLVSVCNGLVTIDEESNIVRLIHYTAQEYFERNQQLWFPHSHGDIAKICVIYLSYDKFKSGPSPSYEKLKERLRSNALYDYAAKNWGYHVRESSTDNEHSREPSAKPEADWCTRQVETTSLVLNLLLEDNLRSACVQAMLAWRFREDRMMLGSHVAAYWGLTLVMEKLLAEKGVGLEAKDGDGGRTPLWIAAERGHEGVVRLLAEKGADLEAKDYDRGRTPLWIAAGGGHEGVVRLLAEKGADLEAKGSYGGRTPLGIAAGGGHEGVVRLLAEKGADLEAKDYDRGRTPLWIAAERGHEGVVRLLAEKGADLEAKGSYGGRTPLGIAAEGGHEGVVRLLAEKGADLEAKDGYYGQTPLGIAAERGHEGVVRLLAEKSKSLLPTSAHSNRSKR</sequence>
<dbReference type="InterPro" id="IPR035994">
    <property type="entry name" value="Nucleoside_phosphorylase_sf"/>
</dbReference>
<dbReference type="SMART" id="SM00248">
    <property type="entry name" value="ANK"/>
    <property type="match status" value="6"/>
</dbReference>
<evidence type="ECO:0000259" key="4">
    <source>
        <dbReference type="Pfam" id="PF22939"/>
    </source>
</evidence>
<dbReference type="EMBL" id="SAEB01000001">
    <property type="protein sequence ID" value="RVD89729.1"/>
    <property type="molecule type" value="Genomic_DNA"/>
</dbReference>
<dbReference type="Pfam" id="PF01048">
    <property type="entry name" value="PNP_UDP_1"/>
    <property type="match status" value="1"/>
</dbReference>
<dbReference type="Pfam" id="PF22939">
    <property type="entry name" value="WHD_GPIID"/>
    <property type="match status" value="1"/>
</dbReference>
<dbReference type="GO" id="GO:0003824">
    <property type="term" value="F:catalytic activity"/>
    <property type="evidence" value="ECO:0007669"/>
    <property type="project" value="InterPro"/>
</dbReference>
<dbReference type="InterPro" id="IPR002110">
    <property type="entry name" value="Ankyrin_rpt"/>
</dbReference>
<feature type="repeat" description="ANK" evidence="2">
    <location>
        <begin position="898"/>
        <end position="930"/>
    </location>
</feature>
<reference evidence="6 7" key="1">
    <citation type="submission" date="2019-01" db="EMBL/GenBank/DDBJ databases">
        <title>Intercellular communication is required for trap formation in the nematode-trapping fungus Duddingtonia flagrans.</title>
        <authorList>
            <person name="Youssar L."/>
            <person name="Wernet V."/>
            <person name="Hensel N."/>
            <person name="Hildebrandt H.-G."/>
            <person name="Fischer R."/>
        </authorList>
    </citation>
    <scope>NUCLEOTIDE SEQUENCE [LARGE SCALE GENOMIC DNA]</scope>
    <source>
        <strain evidence="6 7">CBS H-5679</strain>
    </source>
</reference>
<dbReference type="PROSITE" id="PS50297">
    <property type="entry name" value="ANK_REP_REGION"/>
    <property type="match status" value="6"/>
</dbReference>
<evidence type="ECO:0000256" key="2">
    <source>
        <dbReference type="PROSITE-ProRule" id="PRU00023"/>
    </source>
</evidence>
<evidence type="ECO:0000256" key="1">
    <source>
        <dbReference type="ARBA" id="ARBA00022737"/>
    </source>
</evidence>
<feature type="repeat" description="ANK" evidence="2">
    <location>
        <begin position="966"/>
        <end position="998"/>
    </location>
</feature>
<feature type="repeat" description="ANK" evidence="2">
    <location>
        <begin position="932"/>
        <end position="964"/>
    </location>
</feature>
<dbReference type="VEuPathDB" id="FungiDB:DFL_000723"/>
<dbReference type="STRING" id="97331.A0A437AEI9"/>
<dbReference type="Gene3D" id="1.25.40.20">
    <property type="entry name" value="Ankyrin repeat-containing domain"/>
    <property type="match status" value="2"/>
</dbReference>
<keyword evidence="2" id="KW-0040">ANK repeat</keyword>
<feature type="repeat" description="ANK" evidence="2">
    <location>
        <begin position="1000"/>
        <end position="1032"/>
    </location>
</feature>
<dbReference type="PANTHER" id="PTHR10039">
    <property type="entry name" value="AMELOGENIN"/>
    <property type="match status" value="1"/>
</dbReference>
<organism evidence="6 7">
    <name type="scientific">Arthrobotrys flagrans</name>
    <name type="common">Nematode-trapping fungus</name>
    <name type="synonym">Trichothecium flagrans</name>
    <dbReference type="NCBI Taxonomy" id="97331"/>
    <lineage>
        <taxon>Eukaryota</taxon>
        <taxon>Fungi</taxon>
        <taxon>Dikarya</taxon>
        <taxon>Ascomycota</taxon>
        <taxon>Pezizomycotina</taxon>
        <taxon>Orbiliomycetes</taxon>
        <taxon>Orbiliales</taxon>
        <taxon>Orbiliaceae</taxon>
        <taxon>Arthrobotrys</taxon>
    </lineage>
</organism>
<proteinExistence type="predicted"/>
<dbReference type="InterPro" id="IPR056884">
    <property type="entry name" value="NPHP3-like_N"/>
</dbReference>
<dbReference type="RefSeq" id="XP_067495273.1">
    <property type="nucleotide sequence ID" value="XM_067636781.1"/>
</dbReference>
<dbReference type="SUPFAM" id="SSF53167">
    <property type="entry name" value="Purine and uridine phosphorylases"/>
    <property type="match status" value="1"/>
</dbReference>
<feature type="repeat" description="ANK" evidence="2">
    <location>
        <begin position="830"/>
        <end position="862"/>
    </location>
</feature>
<dbReference type="OrthoDB" id="20872at2759"/>
<dbReference type="Gene3D" id="3.40.50.1580">
    <property type="entry name" value="Nucleoside phosphorylase domain"/>
    <property type="match status" value="1"/>
</dbReference>
<dbReference type="Gene3D" id="3.40.50.300">
    <property type="entry name" value="P-loop containing nucleotide triphosphate hydrolases"/>
    <property type="match status" value="1"/>
</dbReference>
<keyword evidence="7" id="KW-1185">Reference proteome</keyword>
<gene>
    <name evidence="6" type="ORF">DFL_000723</name>
</gene>
<feature type="domain" description="Nucleoside phosphorylase" evidence="3">
    <location>
        <begin position="14"/>
        <end position="264"/>
    </location>
</feature>
<dbReference type="PANTHER" id="PTHR10039:SF15">
    <property type="entry name" value="NACHT DOMAIN-CONTAINING PROTEIN"/>
    <property type="match status" value="1"/>
</dbReference>
<dbReference type="AlphaFoldDB" id="A0A437AEI9"/>
<dbReference type="CDD" id="cd09008">
    <property type="entry name" value="MTAN"/>
    <property type="match status" value="1"/>
</dbReference>
<dbReference type="InterPro" id="IPR054471">
    <property type="entry name" value="GPIID_WHD"/>
</dbReference>
<evidence type="ECO:0000259" key="5">
    <source>
        <dbReference type="Pfam" id="PF24883"/>
    </source>
</evidence>
<dbReference type="Pfam" id="PF24883">
    <property type="entry name" value="NPHP3_N"/>
    <property type="match status" value="1"/>
</dbReference>
<name>A0A437AEI9_ARTFL</name>
<comment type="caution">
    <text evidence="6">The sequence shown here is derived from an EMBL/GenBank/DDBJ whole genome shotgun (WGS) entry which is preliminary data.</text>
</comment>
<keyword evidence="1" id="KW-0677">Repeat</keyword>
<dbReference type="GO" id="GO:0009116">
    <property type="term" value="P:nucleoside metabolic process"/>
    <property type="evidence" value="ECO:0007669"/>
    <property type="project" value="InterPro"/>
</dbReference>
<dbReference type="SUPFAM" id="SSF52540">
    <property type="entry name" value="P-loop containing nucleoside triphosphate hydrolases"/>
    <property type="match status" value="1"/>
</dbReference>
<dbReference type="PRINTS" id="PR01415">
    <property type="entry name" value="ANKYRIN"/>
</dbReference>
<protein>
    <submittedName>
        <fullName evidence="6">Uncharacterized protein</fullName>
    </submittedName>
</protein>
<dbReference type="PROSITE" id="PS50088">
    <property type="entry name" value="ANK_REPEAT"/>
    <property type="match status" value="6"/>
</dbReference>
<evidence type="ECO:0000313" key="6">
    <source>
        <dbReference type="EMBL" id="RVD89729.1"/>
    </source>
</evidence>
<accession>A0A437AEI9</accession>
<dbReference type="InterPro" id="IPR027417">
    <property type="entry name" value="P-loop_NTPase"/>
</dbReference>
<dbReference type="SUPFAM" id="SSF48403">
    <property type="entry name" value="Ankyrin repeat"/>
    <property type="match status" value="1"/>
</dbReference>
<dbReference type="Pfam" id="PF12796">
    <property type="entry name" value="Ank_2"/>
    <property type="match status" value="3"/>
</dbReference>
<feature type="domain" description="Nephrocystin 3-like N-terminal" evidence="5">
    <location>
        <begin position="327"/>
        <end position="486"/>
    </location>
</feature>
<dbReference type="Proteomes" id="UP000283090">
    <property type="component" value="Unassembled WGS sequence"/>
</dbReference>